<proteinExistence type="predicted"/>
<comment type="caution">
    <text evidence="1">The sequence shown here is derived from an EMBL/GenBank/DDBJ whole genome shotgun (WGS) entry which is preliminary data.</text>
</comment>
<dbReference type="Proteomes" id="UP000016033">
    <property type="component" value="Unassembled WGS sequence"/>
</dbReference>
<accession>T5KH60</accession>
<protein>
    <submittedName>
        <fullName evidence="1">Uncharacterized protein</fullName>
    </submittedName>
</protein>
<evidence type="ECO:0000313" key="2">
    <source>
        <dbReference type="Proteomes" id="UP000016033"/>
    </source>
</evidence>
<reference evidence="1 2" key="1">
    <citation type="journal article" date="2013" name="Genome Announc.">
        <title>Whole-genome sequences of five oyster-associated bacteria show potential for crude oil hydrocarbon degradation.</title>
        <authorList>
            <person name="Chauhan A."/>
            <person name="Green S."/>
            <person name="Pathak A."/>
            <person name="Thomas J."/>
            <person name="Venkatramanan R."/>
        </authorList>
    </citation>
    <scope>NUCLEOTIDE SEQUENCE [LARGE SCALE GENOMIC DNA]</scope>
    <source>
        <strain evidence="1 2">MF109</strain>
    </source>
</reference>
<evidence type="ECO:0000313" key="1">
    <source>
        <dbReference type="EMBL" id="EQM74804.1"/>
    </source>
</evidence>
<dbReference type="EMBL" id="ATAO01000206">
    <property type="protein sequence ID" value="EQM74804.1"/>
    <property type="molecule type" value="Genomic_DNA"/>
</dbReference>
<sequence>MRMSTTVFADIISRHLDAFKFVTADERALVHRAFELAPSEPLPAEAFAAYLGTAAAAAWEAIRYLPLSEPNRRGYTLTLDELAGGECAPTQRELLVVLGRAADIMEGI</sequence>
<organism evidence="1 2">
    <name type="scientific">Microbacterium maritypicum MF109</name>
    <dbReference type="NCBI Taxonomy" id="1333857"/>
    <lineage>
        <taxon>Bacteria</taxon>
        <taxon>Bacillati</taxon>
        <taxon>Actinomycetota</taxon>
        <taxon>Actinomycetes</taxon>
        <taxon>Micrococcales</taxon>
        <taxon>Microbacteriaceae</taxon>
        <taxon>Microbacterium</taxon>
    </lineage>
</organism>
<name>T5KH60_MICMQ</name>
<gene>
    <name evidence="1" type="ORF">L687_04925</name>
</gene>
<dbReference type="AlphaFoldDB" id="T5KH60"/>
<dbReference type="PATRIC" id="fig|1333857.3.peg.2962"/>